<feature type="transmembrane region" description="Helical" evidence="5">
    <location>
        <begin position="281"/>
        <end position="297"/>
    </location>
</feature>
<dbReference type="GO" id="GO:0046943">
    <property type="term" value="F:carboxylic acid transmembrane transporter activity"/>
    <property type="evidence" value="ECO:0007669"/>
    <property type="project" value="TreeGrafter"/>
</dbReference>
<evidence type="ECO:0000256" key="4">
    <source>
        <dbReference type="ARBA" id="ARBA00023136"/>
    </source>
</evidence>
<feature type="transmembrane region" description="Helical" evidence="5">
    <location>
        <begin position="368"/>
        <end position="388"/>
    </location>
</feature>
<keyword evidence="2 5" id="KW-0812">Transmembrane</keyword>
<dbReference type="PROSITE" id="PS00217">
    <property type="entry name" value="SUGAR_TRANSPORT_2"/>
    <property type="match status" value="1"/>
</dbReference>
<organism evidence="7 9">
    <name type="scientific">Commensalibacter communis</name>
    <dbReference type="NCBI Taxonomy" id="2972786"/>
    <lineage>
        <taxon>Bacteria</taxon>
        <taxon>Pseudomonadati</taxon>
        <taxon>Pseudomonadota</taxon>
        <taxon>Alphaproteobacteria</taxon>
        <taxon>Acetobacterales</taxon>
        <taxon>Acetobacteraceae</taxon>
    </lineage>
</organism>
<evidence type="ECO:0000256" key="2">
    <source>
        <dbReference type="ARBA" id="ARBA00022692"/>
    </source>
</evidence>
<evidence type="ECO:0000256" key="3">
    <source>
        <dbReference type="ARBA" id="ARBA00022989"/>
    </source>
</evidence>
<dbReference type="PANTHER" id="PTHR23508:SF10">
    <property type="entry name" value="CARBOXYLIC ACID TRANSPORTER PROTEIN HOMOLOG"/>
    <property type="match status" value="1"/>
</dbReference>
<gene>
    <name evidence="8" type="ORF">R53529_LOCUS1392</name>
    <name evidence="7" type="ORF">R53530_LOCUS1042</name>
</gene>
<dbReference type="EMBL" id="CAMXCM010000002">
    <property type="protein sequence ID" value="CAI3937722.1"/>
    <property type="molecule type" value="Genomic_DNA"/>
</dbReference>
<evidence type="ECO:0000313" key="7">
    <source>
        <dbReference type="EMBL" id="CAI3937722.1"/>
    </source>
</evidence>
<dbReference type="PROSITE" id="PS00216">
    <property type="entry name" value="SUGAR_TRANSPORT_1"/>
    <property type="match status" value="1"/>
</dbReference>
<dbReference type="InterPro" id="IPR011701">
    <property type="entry name" value="MFS"/>
</dbReference>
<reference evidence="7" key="1">
    <citation type="submission" date="2022-10" db="EMBL/GenBank/DDBJ databases">
        <authorList>
            <person name="Botero Cardona J."/>
        </authorList>
    </citation>
    <scope>NUCLEOTIDE SEQUENCE</scope>
    <source>
        <strain evidence="7">LMG 31819</strain>
        <strain evidence="8">R-53529</strain>
    </source>
</reference>
<feature type="transmembrane region" description="Helical" evidence="5">
    <location>
        <begin position="339"/>
        <end position="362"/>
    </location>
</feature>
<evidence type="ECO:0000256" key="5">
    <source>
        <dbReference type="SAM" id="Phobius"/>
    </source>
</evidence>
<feature type="transmembrane region" description="Helical" evidence="5">
    <location>
        <begin position="163"/>
        <end position="184"/>
    </location>
</feature>
<feature type="transmembrane region" description="Helical" evidence="5">
    <location>
        <begin position="204"/>
        <end position="228"/>
    </location>
</feature>
<evidence type="ECO:0000313" key="9">
    <source>
        <dbReference type="Proteomes" id="UP001154255"/>
    </source>
</evidence>
<feature type="transmembrane region" description="Helical" evidence="5">
    <location>
        <begin position="100"/>
        <end position="122"/>
    </location>
</feature>
<dbReference type="EMBL" id="CAMXCS010000002">
    <property type="protein sequence ID" value="CAI3945717.1"/>
    <property type="molecule type" value="Genomic_DNA"/>
</dbReference>
<feature type="transmembrane region" description="Helical" evidence="5">
    <location>
        <begin position="248"/>
        <end position="269"/>
    </location>
</feature>
<evidence type="ECO:0000256" key="1">
    <source>
        <dbReference type="ARBA" id="ARBA00004141"/>
    </source>
</evidence>
<protein>
    <submittedName>
        <fullName evidence="7 8">MFS family (AraJ)</fullName>
    </submittedName>
</protein>
<comment type="caution">
    <text evidence="7">The sequence shown here is derived from an EMBL/GenBank/DDBJ whole genome shotgun (WGS) entry which is preliminary data.</text>
</comment>
<evidence type="ECO:0000259" key="6">
    <source>
        <dbReference type="PROSITE" id="PS50850"/>
    </source>
</evidence>
<evidence type="ECO:0000313" key="10">
    <source>
        <dbReference type="Proteomes" id="UP001154259"/>
    </source>
</evidence>
<dbReference type="Pfam" id="PF07690">
    <property type="entry name" value="MFS_1"/>
    <property type="match status" value="2"/>
</dbReference>
<dbReference type="InterPro" id="IPR020846">
    <property type="entry name" value="MFS_dom"/>
</dbReference>
<dbReference type="InterPro" id="IPR036259">
    <property type="entry name" value="MFS_trans_sf"/>
</dbReference>
<feature type="transmembrane region" description="Helical" evidence="5">
    <location>
        <begin position="134"/>
        <end position="157"/>
    </location>
</feature>
<feature type="domain" description="Major facilitator superfamily (MFS) profile" evidence="6">
    <location>
        <begin position="11"/>
        <end position="395"/>
    </location>
</feature>
<dbReference type="InterPro" id="IPR005829">
    <property type="entry name" value="Sugar_transporter_CS"/>
</dbReference>
<keyword evidence="4 5" id="KW-0472">Membrane</keyword>
<proteinExistence type="predicted"/>
<feature type="transmembrane region" description="Helical" evidence="5">
    <location>
        <begin position="12"/>
        <end position="33"/>
    </location>
</feature>
<dbReference type="GO" id="GO:0005886">
    <property type="term" value="C:plasma membrane"/>
    <property type="evidence" value="ECO:0007669"/>
    <property type="project" value="TreeGrafter"/>
</dbReference>
<accession>A0A9W4TLE6</accession>
<dbReference type="Gene3D" id="1.20.1250.20">
    <property type="entry name" value="MFS general substrate transporter like domains"/>
    <property type="match status" value="2"/>
</dbReference>
<feature type="transmembrane region" description="Helical" evidence="5">
    <location>
        <begin position="77"/>
        <end position="94"/>
    </location>
</feature>
<evidence type="ECO:0000313" key="8">
    <source>
        <dbReference type="EMBL" id="CAI3945717.1"/>
    </source>
</evidence>
<feature type="transmembrane region" description="Helical" evidence="5">
    <location>
        <begin position="45"/>
        <end position="65"/>
    </location>
</feature>
<dbReference type="AlphaFoldDB" id="A0A9W4TLE6"/>
<keyword evidence="10" id="KW-1185">Reference proteome</keyword>
<dbReference type="Proteomes" id="UP001154255">
    <property type="component" value="Unassembled WGS sequence"/>
</dbReference>
<comment type="subcellular location">
    <subcellularLocation>
        <location evidence="1">Membrane</location>
        <topology evidence="1">Multi-pass membrane protein</topology>
    </subcellularLocation>
</comment>
<dbReference type="PANTHER" id="PTHR23508">
    <property type="entry name" value="CARBOXYLIC ACID TRANSPORTER PROTEIN HOMOLOG"/>
    <property type="match status" value="1"/>
</dbReference>
<dbReference type="PROSITE" id="PS50850">
    <property type="entry name" value="MFS"/>
    <property type="match status" value="1"/>
</dbReference>
<dbReference type="SUPFAM" id="SSF103473">
    <property type="entry name" value="MFS general substrate transporter"/>
    <property type="match status" value="1"/>
</dbReference>
<dbReference type="RefSeq" id="WP_271789821.1">
    <property type="nucleotide sequence ID" value="NZ_CAMXCJ010000003.1"/>
</dbReference>
<name>A0A9W4TLE6_9PROT</name>
<feature type="transmembrane region" description="Helical" evidence="5">
    <location>
        <begin position="303"/>
        <end position="327"/>
    </location>
</feature>
<dbReference type="Proteomes" id="UP001154259">
    <property type="component" value="Unassembled WGS sequence"/>
</dbReference>
<keyword evidence="3 5" id="KW-1133">Transmembrane helix</keyword>
<sequence>MKKWSANQINTVFAALSSWGLDAFDFFLLVFVIDDIATSFSVTKKSVSIAIFLTLALRPVGAFFIGRLAEQYGRKPVLMANVALFSILSALSAFAPNLIIFLLIRCVYGVAMGGIWGVASSLAFETIPKEAKGFVSGLFQAGYPLGYLTASVVYALFFDALGWRNLFIIGAFPIFLVVYIQFFVQESAVWLASKNQAKAERTRILPVAMNNWQICLFAIILMTCFNLFSHGTQDSYPLFLKEQHHFTPHIVGGIAIAYNIASIMGGIFFGSLSQKIGRSKTIALAAGLSLFAIPLWAFSNDMILLGVGAFIMQFMVQGAWGVIPVYLNELLPASTRTVLPGFFYQMGNLFASANLIIQIYIAEYFNNNYGIALAIVAGFAAICIMILMRYRMTHPQLVPQE</sequence>